<dbReference type="AlphaFoldDB" id="A0A8J6J2E1"/>
<name>A0A8J6J2E1_9FIRM</name>
<feature type="transmembrane region" description="Helical" evidence="1">
    <location>
        <begin position="441"/>
        <end position="464"/>
    </location>
</feature>
<organism evidence="2 3">
    <name type="scientific">Lawsonibacter hominis</name>
    <dbReference type="NCBI Taxonomy" id="2763053"/>
    <lineage>
        <taxon>Bacteria</taxon>
        <taxon>Bacillati</taxon>
        <taxon>Bacillota</taxon>
        <taxon>Clostridia</taxon>
        <taxon>Eubacteriales</taxon>
        <taxon>Oscillospiraceae</taxon>
        <taxon>Lawsonibacter</taxon>
    </lineage>
</organism>
<evidence type="ECO:0000256" key="1">
    <source>
        <dbReference type="SAM" id="Phobius"/>
    </source>
</evidence>
<keyword evidence="1" id="KW-0812">Transmembrane</keyword>
<feature type="transmembrane region" description="Helical" evidence="1">
    <location>
        <begin position="176"/>
        <end position="201"/>
    </location>
</feature>
<proteinExistence type="predicted"/>
<dbReference type="PANTHER" id="PTHR30354:SF7">
    <property type="entry name" value="BLL7963 PROTEIN"/>
    <property type="match status" value="1"/>
</dbReference>
<feature type="transmembrane region" description="Helical" evidence="1">
    <location>
        <begin position="21"/>
        <end position="42"/>
    </location>
</feature>
<keyword evidence="1" id="KW-1133">Transmembrane helix</keyword>
<feature type="transmembrane region" description="Helical" evidence="1">
    <location>
        <begin position="256"/>
        <end position="274"/>
    </location>
</feature>
<dbReference type="Proteomes" id="UP000661435">
    <property type="component" value="Unassembled WGS sequence"/>
</dbReference>
<dbReference type="GO" id="GO:0005886">
    <property type="term" value="C:plasma membrane"/>
    <property type="evidence" value="ECO:0007669"/>
    <property type="project" value="TreeGrafter"/>
</dbReference>
<keyword evidence="1" id="KW-0472">Membrane</keyword>
<feature type="transmembrane region" description="Helical" evidence="1">
    <location>
        <begin position="326"/>
        <end position="353"/>
    </location>
</feature>
<evidence type="ECO:0000313" key="3">
    <source>
        <dbReference type="Proteomes" id="UP000661435"/>
    </source>
</evidence>
<feature type="transmembrane region" description="Helical" evidence="1">
    <location>
        <begin position="78"/>
        <end position="100"/>
    </location>
</feature>
<dbReference type="RefSeq" id="WP_186908795.1">
    <property type="nucleotide sequence ID" value="NZ_JACOPP010000032.1"/>
</dbReference>
<protein>
    <submittedName>
        <fullName evidence="2">GntP family permease</fullName>
    </submittedName>
</protein>
<dbReference type="InterPro" id="IPR003474">
    <property type="entry name" value="Glcn_transporter"/>
</dbReference>
<reference evidence="2" key="1">
    <citation type="submission" date="2020-08" db="EMBL/GenBank/DDBJ databases">
        <title>Genome public.</title>
        <authorList>
            <person name="Liu C."/>
            <person name="Sun Q."/>
        </authorList>
    </citation>
    <scope>NUCLEOTIDE SEQUENCE</scope>
    <source>
        <strain evidence="2">NSJ-51</strain>
    </source>
</reference>
<feature type="transmembrane region" description="Helical" evidence="1">
    <location>
        <begin position="359"/>
        <end position="377"/>
    </location>
</feature>
<dbReference type="PANTHER" id="PTHR30354">
    <property type="entry name" value="GNT FAMILY GLUCONATE TRANSPORTER"/>
    <property type="match status" value="1"/>
</dbReference>
<sequence length="468" mass="48940">MINISKRANKGTGLYENMQGGVMNILGIVGILLGIAILMYFTFQKLDVVWLSVIAAMVVAICNRALSLETYTETFMSGAAGFIKTYTPIFLVGCMFAALYSESGASQVIAKTIIRTFAKGGVHGTRGIWVAVLSSFAITTVFYLGGIDAMASIIARVPLVIGFFKEVNLPRRYIPGCIYIGSMMSSLPGSPQIINVIPLALGTTPTAALVPGLIGSAVGGILAILFTVWVLKRAKVRGEQFCGIDTDPVADETKRVPNFFVALIPLIAIFVVFNVFKLNIILAMLIGLVLALILFAPALKAQNKENRYGRAVIAAFNGAVPQTARIALITGSLVGFGAVVSATDAFGAIVQALTSVDSGMLLIFVVVAASIVVGIMGNPVGGVSAAVNMLAPSFLAAGVPAQAFHRLVTMAGTTFDSLPTNAGVLTAIALPGCTVKESYPLMFLNSVVATLVSAFVAAIVMTLFPGLI</sequence>
<dbReference type="GO" id="GO:0015128">
    <property type="term" value="F:gluconate transmembrane transporter activity"/>
    <property type="evidence" value="ECO:0007669"/>
    <property type="project" value="InterPro"/>
</dbReference>
<comment type="caution">
    <text evidence="2">The sequence shown here is derived from an EMBL/GenBank/DDBJ whole genome shotgun (WGS) entry which is preliminary data.</text>
</comment>
<keyword evidence="3" id="KW-1185">Reference proteome</keyword>
<feature type="transmembrane region" description="Helical" evidence="1">
    <location>
        <begin position="48"/>
        <end position="66"/>
    </location>
</feature>
<feature type="transmembrane region" description="Helical" evidence="1">
    <location>
        <begin position="128"/>
        <end position="155"/>
    </location>
</feature>
<feature type="transmembrane region" description="Helical" evidence="1">
    <location>
        <begin position="207"/>
        <end position="231"/>
    </location>
</feature>
<accession>A0A8J6J2E1</accession>
<evidence type="ECO:0000313" key="2">
    <source>
        <dbReference type="EMBL" id="MBC5735007.1"/>
    </source>
</evidence>
<dbReference type="EMBL" id="JACOPP010000032">
    <property type="protein sequence ID" value="MBC5735007.1"/>
    <property type="molecule type" value="Genomic_DNA"/>
</dbReference>
<gene>
    <name evidence="2" type="ORF">H8S57_14910</name>
</gene>
<feature type="transmembrane region" description="Helical" evidence="1">
    <location>
        <begin position="280"/>
        <end position="299"/>
    </location>
</feature>